<dbReference type="InterPro" id="IPR000524">
    <property type="entry name" value="Tscrpt_reg_HTH_GntR"/>
</dbReference>
<dbReference type="GO" id="GO:0003700">
    <property type="term" value="F:DNA-binding transcription factor activity"/>
    <property type="evidence" value="ECO:0007669"/>
    <property type="project" value="InterPro"/>
</dbReference>
<keyword evidence="3" id="KW-0804">Transcription</keyword>
<dbReference type="PATRIC" id="fig|1240678.4.peg.3232"/>
<dbReference type="Proteomes" id="UP000032458">
    <property type="component" value="Unassembled WGS sequence"/>
</dbReference>
<evidence type="ECO:0000313" key="6">
    <source>
        <dbReference type="Proteomes" id="UP000032458"/>
    </source>
</evidence>
<comment type="caution">
    <text evidence="5">The sequence shown here is derived from an EMBL/GenBank/DDBJ whole genome shotgun (WGS) entry which is preliminary data.</text>
</comment>
<dbReference type="GO" id="GO:0003677">
    <property type="term" value="F:DNA binding"/>
    <property type="evidence" value="ECO:0007669"/>
    <property type="project" value="UniProtKB-KW"/>
</dbReference>
<gene>
    <name evidence="5" type="ORF">SNA_15415</name>
</gene>
<keyword evidence="1" id="KW-0805">Transcription regulation</keyword>
<dbReference type="Gene3D" id="3.40.1410.10">
    <property type="entry name" value="Chorismate lyase-like"/>
    <property type="match status" value="1"/>
</dbReference>
<name>A0A0D7CP68_9ACTN</name>
<reference evidence="5 6" key="1">
    <citation type="submission" date="2014-09" db="EMBL/GenBank/DDBJ databases">
        <title>Draft genome sequence of Streptomyces natalensis ATCC 27448, producer of the antifungal pimaricin.</title>
        <authorList>
            <person name="Mendes M.V."/>
            <person name="Beites T."/>
            <person name="Pires S."/>
            <person name="Santos C.L."/>
            <person name="Moradas-Ferreira P."/>
        </authorList>
    </citation>
    <scope>NUCLEOTIDE SEQUENCE [LARGE SCALE GENOMIC DNA]</scope>
    <source>
        <strain evidence="5 6">ATCC 27448</strain>
    </source>
</reference>
<dbReference type="Gene3D" id="1.10.10.10">
    <property type="entry name" value="Winged helix-like DNA-binding domain superfamily/Winged helix DNA-binding domain"/>
    <property type="match status" value="1"/>
</dbReference>
<evidence type="ECO:0000256" key="1">
    <source>
        <dbReference type="ARBA" id="ARBA00023015"/>
    </source>
</evidence>
<dbReference type="InterPro" id="IPR011663">
    <property type="entry name" value="UTRA"/>
</dbReference>
<feature type="domain" description="UbiC transcription regulator-associated" evidence="4">
    <location>
        <begin position="112"/>
        <end position="254"/>
    </location>
</feature>
<dbReference type="InterPro" id="IPR036390">
    <property type="entry name" value="WH_DNA-bd_sf"/>
</dbReference>
<evidence type="ECO:0000256" key="3">
    <source>
        <dbReference type="ARBA" id="ARBA00023163"/>
    </source>
</evidence>
<protein>
    <submittedName>
        <fullName evidence="5">GntR family transcriptional regulator</fullName>
    </submittedName>
</protein>
<keyword evidence="6" id="KW-1185">Reference proteome</keyword>
<dbReference type="SUPFAM" id="SSF64288">
    <property type="entry name" value="Chorismate lyase-like"/>
    <property type="match status" value="1"/>
</dbReference>
<dbReference type="RefSeq" id="WP_030071908.1">
    <property type="nucleotide sequence ID" value="NZ_JRKI01000024.1"/>
</dbReference>
<dbReference type="SMART" id="SM00866">
    <property type="entry name" value="UTRA"/>
    <property type="match status" value="1"/>
</dbReference>
<dbReference type="Pfam" id="PF00392">
    <property type="entry name" value="GntR"/>
    <property type="match status" value="1"/>
</dbReference>
<dbReference type="SUPFAM" id="SSF46785">
    <property type="entry name" value="Winged helix' DNA-binding domain"/>
    <property type="match status" value="1"/>
</dbReference>
<dbReference type="InterPro" id="IPR036388">
    <property type="entry name" value="WH-like_DNA-bd_sf"/>
</dbReference>
<evidence type="ECO:0000313" key="5">
    <source>
        <dbReference type="EMBL" id="KIZ17182.1"/>
    </source>
</evidence>
<evidence type="ECO:0000259" key="4">
    <source>
        <dbReference type="SMART" id="SM00866"/>
    </source>
</evidence>
<sequence length="263" mass="29318">MTTMSEQTTDQRPLPERVAADLRDEILSGIVLPGAVLLTAELRKRFVTSSATVERALHILCEERLVTRCADTADEAPNAVVLEHRQRTMQPARSLAPADPGQPFRWVTEARRRGVRATCVLLEVKPVPKPPAHIVQALGLNAGNPVLLRSQILTFDNEPAGLVKAYFPLQIVQGTEMMEHRKIRGGTSTLLAQLGYPPRRCVDSVSARIPTQEQHALLKLPRNVPVLRTFRVVHSDNDRPVEAHDTVEAGHLYELQYEFSQIL</sequence>
<dbReference type="PANTHER" id="PTHR44846">
    <property type="entry name" value="MANNOSYL-D-GLYCERATE TRANSPORT/METABOLISM SYSTEM REPRESSOR MNGR-RELATED"/>
    <property type="match status" value="1"/>
</dbReference>
<evidence type="ECO:0000256" key="2">
    <source>
        <dbReference type="ARBA" id="ARBA00023125"/>
    </source>
</evidence>
<proteinExistence type="predicted"/>
<dbReference type="InterPro" id="IPR050679">
    <property type="entry name" value="Bact_HTH_transcr_reg"/>
</dbReference>
<dbReference type="Pfam" id="PF07702">
    <property type="entry name" value="UTRA"/>
    <property type="match status" value="1"/>
</dbReference>
<dbReference type="GO" id="GO:0045892">
    <property type="term" value="P:negative regulation of DNA-templated transcription"/>
    <property type="evidence" value="ECO:0007669"/>
    <property type="project" value="TreeGrafter"/>
</dbReference>
<accession>A0A0D7CP68</accession>
<dbReference type="AlphaFoldDB" id="A0A0D7CP68"/>
<dbReference type="EMBL" id="JRKI01000024">
    <property type="protein sequence ID" value="KIZ17182.1"/>
    <property type="molecule type" value="Genomic_DNA"/>
</dbReference>
<dbReference type="InterPro" id="IPR028978">
    <property type="entry name" value="Chorismate_lyase_/UTRA_dom_sf"/>
</dbReference>
<organism evidence="5 6">
    <name type="scientific">Streptomyces natalensis ATCC 27448</name>
    <dbReference type="NCBI Taxonomy" id="1240678"/>
    <lineage>
        <taxon>Bacteria</taxon>
        <taxon>Bacillati</taxon>
        <taxon>Actinomycetota</taxon>
        <taxon>Actinomycetes</taxon>
        <taxon>Kitasatosporales</taxon>
        <taxon>Streptomycetaceae</taxon>
        <taxon>Streptomyces</taxon>
    </lineage>
</organism>
<keyword evidence="2" id="KW-0238">DNA-binding</keyword>
<dbReference type="PANTHER" id="PTHR44846:SF17">
    <property type="entry name" value="GNTR-FAMILY TRANSCRIPTIONAL REGULATOR"/>
    <property type="match status" value="1"/>
</dbReference>